<accession>A0A1H0M0M1</accession>
<dbReference type="InterPro" id="IPR001789">
    <property type="entry name" value="Sig_transdc_resp-reg_receiver"/>
</dbReference>
<keyword evidence="7" id="KW-0597">Phosphoprotein</keyword>
<dbReference type="CDD" id="cd17541">
    <property type="entry name" value="REC_CheB-like"/>
    <property type="match status" value="1"/>
</dbReference>
<evidence type="ECO:0000256" key="2">
    <source>
        <dbReference type="ARBA" id="ARBA00022500"/>
    </source>
</evidence>
<dbReference type="Gene3D" id="3.40.50.180">
    <property type="entry name" value="Methylesterase CheB, C-terminal domain"/>
    <property type="match status" value="1"/>
</dbReference>
<dbReference type="CDD" id="cd16432">
    <property type="entry name" value="CheB_Rec"/>
    <property type="match status" value="1"/>
</dbReference>
<dbReference type="PROSITE" id="PS50110">
    <property type="entry name" value="RESPONSE_REGULATORY"/>
    <property type="match status" value="1"/>
</dbReference>
<organism evidence="10 11">
    <name type="scientific">Pseudomonas jinjuensis</name>
    <dbReference type="NCBI Taxonomy" id="198616"/>
    <lineage>
        <taxon>Bacteria</taxon>
        <taxon>Pseudomonadati</taxon>
        <taxon>Pseudomonadota</taxon>
        <taxon>Gammaproteobacteria</taxon>
        <taxon>Pseudomonadales</taxon>
        <taxon>Pseudomonadaceae</taxon>
        <taxon>Pseudomonas</taxon>
    </lineage>
</organism>
<evidence type="ECO:0000313" key="10">
    <source>
        <dbReference type="EMBL" id="SDO74022.1"/>
    </source>
</evidence>
<feature type="active site" evidence="6">
    <location>
        <position position="159"/>
    </location>
</feature>
<dbReference type="AlphaFoldDB" id="A0A1H0M0M1"/>
<evidence type="ECO:0000256" key="6">
    <source>
        <dbReference type="PROSITE-ProRule" id="PRU00050"/>
    </source>
</evidence>
<dbReference type="InterPro" id="IPR008248">
    <property type="entry name" value="CheB-like"/>
</dbReference>
<keyword evidence="2 6" id="KW-0145">Chemotaxis</keyword>
<dbReference type="PANTHER" id="PTHR42872:SF6">
    <property type="entry name" value="PROTEIN-GLUTAMATE METHYLESTERASE_PROTEIN-GLUTAMINE GLUTAMINASE"/>
    <property type="match status" value="1"/>
</dbReference>
<feature type="domain" description="CheB-type methylesterase" evidence="9">
    <location>
        <begin position="147"/>
        <end position="335"/>
    </location>
</feature>
<dbReference type="GO" id="GO:0006935">
    <property type="term" value="P:chemotaxis"/>
    <property type="evidence" value="ECO:0007669"/>
    <property type="project" value="UniProtKB-UniRule"/>
</dbReference>
<keyword evidence="3 6" id="KW-0378">Hydrolase</keyword>
<evidence type="ECO:0000256" key="1">
    <source>
        <dbReference type="ARBA" id="ARBA00022490"/>
    </source>
</evidence>
<dbReference type="Gene3D" id="3.40.50.2300">
    <property type="match status" value="1"/>
</dbReference>
<protein>
    <recommendedName>
        <fullName evidence="4">protein-glutamate methylesterase</fullName>
        <ecNumber evidence="4">3.1.1.61</ecNumber>
    </recommendedName>
</protein>
<dbReference type="SUPFAM" id="SSF52738">
    <property type="entry name" value="Methylesterase CheB, C-terminal domain"/>
    <property type="match status" value="1"/>
</dbReference>
<proteinExistence type="predicted"/>
<evidence type="ECO:0000313" key="11">
    <source>
        <dbReference type="Proteomes" id="UP000242957"/>
    </source>
</evidence>
<name>A0A1H0M0M1_9PSED</name>
<dbReference type="EC" id="3.1.1.61" evidence="4"/>
<dbReference type="PROSITE" id="PS50122">
    <property type="entry name" value="CHEB"/>
    <property type="match status" value="1"/>
</dbReference>
<dbReference type="GO" id="GO:0000156">
    <property type="term" value="F:phosphorelay response regulator activity"/>
    <property type="evidence" value="ECO:0007669"/>
    <property type="project" value="InterPro"/>
</dbReference>
<dbReference type="Pfam" id="PF00072">
    <property type="entry name" value="Response_reg"/>
    <property type="match status" value="1"/>
</dbReference>
<feature type="active site" evidence="6">
    <location>
        <position position="186"/>
    </location>
</feature>
<evidence type="ECO:0000256" key="5">
    <source>
        <dbReference type="ARBA" id="ARBA00048267"/>
    </source>
</evidence>
<evidence type="ECO:0000259" key="9">
    <source>
        <dbReference type="PROSITE" id="PS50122"/>
    </source>
</evidence>
<dbReference type="SMART" id="SM00448">
    <property type="entry name" value="REC"/>
    <property type="match status" value="1"/>
</dbReference>
<dbReference type="PANTHER" id="PTHR42872">
    <property type="entry name" value="PROTEIN-GLUTAMATE METHYLESTERASE/PROTEIN-GLUTAMINE GLUTAMINASE"/>
    <property type="match status" value="1"/>
</dbReference>
<comment type="catalytic activity">
    <reaction evidence="5">
        <text>[protein]-L-glutamate 5-O-methyl ester + H2O = L-glutamyl-[protein] + methanol + H(+)</text>
        <dbReference type="Rhea" id="RHEA:23236"/>
        <dbReference type="Rhea" id="RHEA-COMP:10208"/>
        <dbReference type="Rhea" id="RHEA-COMP:10311"/>
        <dbReference type="ChEBI" id="CHEBI:15377"/>
        <dbReference type="ChEBI" id="CHEBI:15378"/>
        <dbReference type="ChEBI" id="CHEBI:17790"/>
        <dbReference type="ChEBI" id="CHEBI:29973"/>
        <dbReference type="ChEBI" id="CHEBI:82795"/>
        <dbReference type="EC" id="3.1.1.61"/>
    </reaction>
</comment>
<dbReference type="EMBL" id="FNIJ01000015">
    <property type="protein sequence ID" value="SDO74022.1"/>
    <property type="molecule type" value="Genomic_DNA"/>
</dbReference>
<dbReference type="Proteomes" id="UP000242957">
    <property type="component" value="Unassembled WGS sequence"/>
</dbReference>
<reference evidence="11" key="1">
    <citation type="submission" date="2016-10" db="EMBL/GenBank/DDBJ databases">
        <authorList>
            <person name="Varghese N."/>
            <person name="Submissions S."/>
        </authorList>
    </citation>
    <scope>NUCLEOTIDE SEQUENCE [LARGE SCALE GENOMIC DNA]</scope>
    <source>
        <strain evidence="11">JCM 21621</strain>
    </source>
</reference>
<dbReference type="InterPro" id="IPR011006">
    <property type="entry name" value="CheY-like_superfamily"/>
</dbReference>
<keyword evidence="1" id="KW-0963">Cytoplasm</keyword>
<dbReference type="OrthoDB" id="9793421at2"/>
<keyword evidence="11" id="KW-1185">Reference proteome</keyword>
<feature type="domain" description="Response regulatory" evidence="8">
    <location>
        <begin position="2"/>
        <end position="119"/>
    </location>
</feature>
<dbReference type="NCBIfam" id="NF009206">
    <property type="entry name" value="PRK12555.1"/>
    <property type="match status" value="1"/>
</dbReference>
<evidence type="ECO:0000259" key="8">
    <source>
        <dbReference type="PROSITE" id="PS50110"/>
    </source>
</evidence>
<sequence>MNIGIASDQPQAIAALRRALACEPGHRVLWVAASGTEAVARCALQRPDVLLMDLQLPMLDGVEATRQIMTSTPCAILIVTADLECSLSEVSAAMGHGAVGALETPGLAPGDPAATARPLLRKLRNLAWLNAPGAARPSAGKPLQRGARPQRSLVAIGASAGGPAALAELFGRLPQDFSAAIVVVQHVDESFAGGMADWLTTQSRIPVRLARPGEVPQPGRALLAGSGNHIRMLRGGELGYSDEPGSHIYRPSIDVFFDSVAEHWPGEAVGVLLTGMGSDGARGLGRMRRRGFLTLAQDEGSSAVYGMPKAAAALGAAAEIRPLSEISGRLVELFG</sequence>
<dbReference type="SUPFAM" id="SSF52172">
    <property type="entry name" value="CheY-like"/>
    <property type="match status" value="1"/>
</dbReference>
<evidence type="ECO:0000256" key="4">
    <source>
        <dbReference type="ARBA" id="ARBA00039140"/>
    </source>
</evidence>
<dbReference type="RefSeq" id="WP_084313780.1">
    <property type="nucleotide sequence ID" value="NZ_FNIJ01000015.1"/>
</dbReference>
<dbReference type="STRING" id="198616.SAMN05216193_11549"/>
<dbReference type="GO" id="GO:0008984">
    <property type="term" value="F:protein-glutamate methylesterase activity"/>
    <property type="evidence" value="ECO:0007669"/>
    <property type="project" value="UniProtKB-EC"/>
</dbReference>
<gene>
    <name evidence="10" type="ORF">SAMN05216193_11549</name>
</gene>
<feature type="active site" evidence="6">
    <location>
        <position position="279"/>
    </location>
</feature>
<dbReference type="Pfam" id="PF01339">
    <property type="entry name" value="CheB_methylest"/>
    <property type="match status" value="1"/>
</dbReference>
<evidence type="ECO:0000256" key="3">
    <source>
        <dbReference type="ARBA" id="ARBA00022801"/>
    </source>
</evidence>
<dbReference type="GO" id="GO:0005737">
    <property type="term" value="C:cytoplasm"/>
    <property type="evidence" value="ECO:0007669"/>
    <property type="project" value="InterPro"/>
</dbReference>
<dbReference type="InterPro" id="IPR000673">
    <property type="entry name" value="Sig_transdc_resp-reg_Me-estase"/>
</dbReference>
<feature type="modified residue" description="4-aspartylphosphate" evidence="7">
    <location>
        <position position="53"/>
    </location>
</feature>
<dbReference type="PIRSF" id="PIRSF000876">
    <property type="entry name" value="RR_chemtxs_CheB"/>
    <property type="match status" value="1"/>
</dbReference>
<evidence type="ECO:0000256" key="7">
    <source>
        <dbReference type="PROSITE-ProRule" id="PRU00169"/>
    </source>
</evidence>
<dbReference type="InterPro" id="IPR035909">
    <property type="entry name" value="CheB_C"/>
</dbReference>